<evidence type="ECO:0000256" key="1">
    <source>
        <dbReference type="ARBA" id="ARBA00022977"/>
    </source>
</evidence>
<keyword evidence="2" id="KW-0479">Metal-binding</keyword>
<feature type="binding site" evidence="2">
    <location>
        <position position="214"/>
    </location>
    <ligand>
        <name>ATP</name>
        <dbReference type="ChEBI" id="CHEBI:30616"/>
    </ligand>
</feature>
<feature type="domain" description="PurM-like C-terminal" evidence="4">
    <location>
        <begin position="148"/>
        <end position="307"/>
    </location>
</feature>
<feature type="binding site" evidence="2">
    <location>
        <begin position="114"/>
        <end position="115"/>
    </location>
    <ligand>
        <name>ATP</name>
        <dbReference type="ChEBI" id="CHEBI:30616"/>
    </ligand>
</feature>
<dbReference type="GO" id="GO:0009030">
    <property type="term" value="F:thiamine-phosphate kinase activity"/>
    <property type="evidence" value="ECO:0007669"/>
    <property type="project" value="UniProtKB-UniRule"/>
</dbReference>
<keyword evidence="6" id="KW-1185">Reference proteome</keyword>
<dbReference type="InterPro" id="IPR016188">
    <property type="entry name" value="PurM-like_N"/>
</dbReference>
<dbReference type="InterPro" id="IPR036676">
    <property type="entry name" value="PurM-like_C_sf"/>
</dbReference>
<evidence type="ECO:0000313" key="6">
    <source>
        <dbReference type="Proteomes" id="UP000190989"/>
    </source>
</evidence>
<dbReference type="InterPro" id="IPR036921">
    <property type="entry name" value="PurM-like_N_sf"/>
</dbReference>
<dbReference type="GO" id="GO:0005524">
    <property type="term" value="F:ATP binding"/>
    <property type="evidence" value="ECO:0007669"/>
    <property type="project" value="UniProtKB-UniRule"/>
</dbReference>
<keyword evidence="2" id="KW-0067">ATP-binding</keyword>
<keyword evidence="2" id="KW-0808">Transferase</keyword>
<dbReference type="UniPathway" id="UPA00060">
    <property type="reaction ID" value="UER00142"/>
</dbReference>
<keyword evidence="2" id="KW-0547">Nucleotide-binding</keyword>
<feature type="domain" description="PurM-like N-terminal" evidence="3">
    <location>
        <begin position="25"/>
        <end position="134"/>
    </location>
</feature>
<feature type="binding site" evidence="2">
    <location>
        <position position="70"/>
    </location>
    <ligand>
        <name>Mg(2+)</name>
        <dbReference type="ChEBI" id="CHEBI:18420"/>
        <label>4</label>
    </ligand>
</feature>
<feature type="binding site" evidence="2">
    <location>
        <position position="70"/>
    </location>
    <ligand>
        <name>Mg(2+)</name>
        <dbReference type="ChEBI" id="CHEBI:18420"/>
        <label>2</label>
    </ligand>
</feature>
<name>A0A1U6H251_9SPHN</name>
<comment type="caution">
    <text evidence="2">Lacks conserved residue(s) required for the propagation of feature annotation.</text>
</comment>
<dbReference type="PANTHER" id="PTHR30270">
    <property type="entry name" value="THIAMINE-MONOPHOSPHATE KINASE"/>
    <property type="match status" value="1"/>
</dbReference>
<dbReference type="SUPFAM" id="SSF55326">
    <property type="entry name" value="PurM N-terminal domain-like"/>
    <property type="match status" value="1"/>
</dbReference>
<comment type="pathway">
    <text evidence="2">Cofactor biosynthesis; thiamine diphosphate biosynthesis; thiamine diphosphate from thiamine phosphate: step 1/1.</text>
</comment>
<protein>
    <recommendedName>
        <fullName evidence="2">Thiamine-monophosphate kinase</fullName>
        <shortName evidence="2">TMP kinase</shortName>
        <shortName evidence="2">Thiamine-phosphate kinase</shortName>
        <ecNumber evidence="2">2.7.4.16</ecNumber>
    </recommendedName>
</protein>
<comment type="catalytic activity">
    <reaction evidence="2">
        <text>thiamine phosphate + ATP = thiamine diphosphate + ADP</text>
        <dbReference type="Rhea" id="RHEA:15913"/>
        <dbReference type="ChEBI" id="CHEBI:30616"/>
        <dbReference type="ChEBI" id="CHEBI:37575"/>
        <dbReference type="ChEBI" id="CHEBI:58937"/>
        <dbReference type="ChEBI" id="CHEBI:456216"/>
        <dbReference type="EC" id="2.7.4.16"/>
    </reaction>
</comment>
<dbReference type="Gene3D" id="3.30.1330.10">
    <property type="entry name" value="PurM-like, N-terminal domain"/>
    <property type="match status" value="1"/>
</dbReference>
<feature type="binding site" evidence="2">
    <location>
        <position position="115"/>
    </location>
    <ligand>
        <name>Mg(2+)</name>
        <dbReference type="ChEBI" id="CHEBI:18420"/>
        <label>1</label>
    </ligand>
</feature>
<dbReference type="Pfam" id="PF02769">
    <property type="entry name" value="AIRS_C"/>
    <property type="match status" value="1"/>
</dbReference>
<feature type="binding site" evidence="2">
    <location>
        <position position="42"/>
    </location>
    <ligand>
        <name>Mg(2+)</name>
        <dbReference type="ChEBI" id="CHEBI:18420"/>
        <label>1</label>
    </ligand>
</feature>
<feature type="binding site" evidence="2">
    <location>
        <position position="49"/>
    </location>
    <ligand>
        <name>substrate</name>
    </ligand>
</feature>
<evidence type="ECO:0000256" key="2">
    <source>
        <dbReference type="HAMAP-Rule" id="MF_02128"/>
    </source>
</evidence>
<feature type="binding site" evidence="2">
    <location>
        <position position="215"/>
    </location>
    <ligand>
        <name>Mg(2+)</name>
        <dbReference type="ChEBI" id="CHEBI:18420"/>
        <label>5</label>
    </ligand>
</feature>
<dbReference type="SUPFAM" id="SSF56042">
    <property type="entry name" value="PurM C-terminal domain-like"/>
    <property type="match status" value="1"/>
</dbReference>
<feature type="binding site" evidence="2">
    <location>
        <position position="212"/>
    </location>
    <ligand>
        <name>Mg(2+)</name>
        <dbReference type="ChEBI" id="CHEBI:18420"/>
        <label>3</label>
    </ligand>
</feature>
<dbReference type="EC" id="2.7.4.16" evidence="2"/>
<accession>A0A1U6H251</accession>
<evidence type="ECO:0000313" key="5">
    <source>
        <dbReference type="EMBL" id="SLJ89835.1"/>
    </source>
</evidence>
<dbReference type="GO" id="GO:0009228">
    <property type="term" value="P:thiamine biosynthetic process"/>
    <property type="evidence" value="ECO:0007669"/>
    <property type="project" value="UniProtKB-KW"/>
</dbReference>
<dbReference type="STRING" id="428990.SAMN06295987_1011079"/>
<keyword evidence="1 2" id="KW-0784">Thiamine biosynthesis</keyword>
<dbReference type="PANTHER" id="PTHR30270:SF0">
    <property type="entry name" value="THIAMINE-MONOPHOSPHATE KINASE"/>
    <property type="match status" value="1"/>
</dbReference>
<proteinExistence type="inferred from homology"/>
<dbReference type="Proteomes" id="UP000190989">
    <property type="component" value="Unassembled WGS sequence"/>
</dbReference>
<comment type="miscellaneous">
    <text evidence="2">Reaction mechanism of ThiL seems to utilize a direct, inline transfer of the gamma-phosphate of ATP to TMP rather than a phosphorylated enzyme intermediate.</text>
</comment>
<comment type="similarity">
    <text evidence="2">Belongs to the thiamine-monophosphate kinase family.</text>
</comment>
<feature type="binding site" evidence="2">
    <location>
        <position position="70"/>
    </location>
    <ligand>
        <name>Mg(2+)</name>
        <dbReference type="ChEBI" id="CHEBI:18420"/>
        <label>3</label>
    </ligand>
</feature>
<keyword evidence="2 5" id="KW-0418">Kinase</keyword>
<feature type="binding site" evidence="2">
    <location>
        <position position="42"/>
    </location>
    <ligand>
        <name>Mg(2+)</name>
        <dbReference type="ChEBI" id="CHEBI:18420"/>
        <label>2</label>
    </ligand>
</feature>
<dbReference type="HAMAP" id="MF_02128">
    <property type="entry name" value="TMP_kinase"/>
    <property type="match status" value="1"/>
</dbReference>
<dbReference type="CDD" id="cd02194">
    <property type="entry name" value="ThiL"/>
    <property type="match status" value="1"/>
</dbReference>
<organism evidence="5 6">
    <name type="scientific">Novosphingobium mathurense</name>
    <dbReference type="NCBI Taxonomy" id="428990"/>
    <lineage>
        <taxon>Bacteria</taxon>
        <taxon>Pseudomonadati</taxon>
        <taxon>Pseudomonadota</taxon>
        <taxon>Alphaproteobacteria</taxon>
        <taxon>Sphingomonadales</taxon>
        <taxon>Sphingomonadaceae</taxon>
        <taxon>Novosphingobium</taxon>
    </lineage>
</organism>
<gene>
    <name evidence="2" type="primary">thiL</name>
    <name evidence="5" type="ORF">SAMN06295987_1011079</name>
</gene>
<dbReference type="RefSeq" id="WP_079729665.1">
    <property type="nucleotide sequence ID" value="NZ_FVZE01000001.1"/>
</dbReference>
<keyword evidence="2" id="KW-0460">Magnesium</keyword>
<feature type="binding site" evidence="2">
    <location>
        <position position="264"/>
    </location>
    <ligand>
        <name>substrate</name>
    </ligand>
</feature>
<comment type="function">
    <text evidence="2">Catalyzes the ATP-dependent phosphorylation of thiamine-monophosphate (TMP) to form thiamine-pyrophosphate (TPP), the active form of vitamin B1.</text>
</comment>
<dbReference type="GO" id="GO:0009229">
    <property type="term" value="P:thiamine diphosphate biosynthetic process"/>
    <property type="evidence" value="ECO:0007669"/>
    <property type="project" value="UniProtKB-UniRule"/>
</dbReference>
<dbReference type="NCBIfam" id="TIGR01379">
    <property type="entry name" value="thiL"/>
    <property type="match status" value="1"/>
</dbReference>
<evidence type="ECO:0000259" key="4">
    <source>
        <dbReference type="Pfam" id="PF02769"/>
    </source>
</evidence>
<dbReference type="PIRSF" id="PIRSF005303">
    <property type="entry name" value="Thiam_monoph_kin"/>
    <property type="match status" value="1"/>
</dbReference>
<evidence type="ECO:0000259" key="3">
    <source>
        <dbReference type="Pfam" id="PF00586"/>
    </source>
</evidence>
<feature type="binding site" evidence="2">
    <location>
        <position position="26"/>
    </location>
    <ligand>
        <name>Mg(2+)</name>
        <dbReference type="ChEBI" id="CHEBI:18420"/>
        <label>4</label>
    </ligand>
</feature>
<dbReference type="InterPro" id="IPR010918">
    <property type="entry name" value="PurM-like_C_dom"/>
</dbReference>
<dbReference type="InterPro" id="IPR006283">
    <property type="entry name" value="ThiL-like"/>
</dbReference>
<feature type="binding site" evidence="2">
    <location>
        <position position="40"/>
    </location>
    <ligand>
        <name>Mg(2+)</name>
        <dbReference type="ChEBI" id="CHEBI:18420"/>
        <label>4</label>
    </ligand>
</feature>
<sequence>MTSEFAFIEALRAIATDPAARGLDDDAAVIEIGGERLVLTMDTMVDSVHFLPDDPPADVAWKLVAVNVSDLAAKGAEPLGCLFSHALGEDGWDTAFLAGLKAAAEHFAIPLLGGDTVRMPEGAPRSFSLTALGRGPRDCPVPSRSGAQPGDRVWVSGTIGDSGLGLAVLNGTLKSDAVVPEHARWLGERYRRPAPVPALGMALASMVNAMMDISDGLLVDARRMADASAARIVLGLESVPLSRALRETSGQDRAARLAAVTAGDDYCLLFTAPPERTARIRELAAGLGCEVNAVGIVVKGDGLTLMHDDQPVPLPDRLGYQH</sequence>
<dbReference type="GO" id="GO:0000287">
    <property type="term" value="F:magnesium ion binding"/>
    <property type="evidence" value="ECO:0007669"/>
    <property type="project" value="UniProtKB-UniRule"/>
</dbReference>
<dbReference type="Pfam" id="PF00586">
    <property type="entry name" value="AIRS"/>
    <property type="match status" value="1"/>
</dbReference>
<feature type="binding site" evidence="2">
    <location>
        <position position="144"/>
    </location>
    <ligand>
        <name>ATP</name>
        <dbReference type="ChEBI" id="CHEBI:30616"/>
    </ligand>
</feature>
<dbReference type="AlphaFoldDB" id="A0A1U6H251"/>
<dbReference type="EMBL" id="FVZE01000001">
    <property type="protein sequence ID" value="SLJ89835.1"/>
    <property type="molecule type" value="Genomic_DNA"/>
</dbReference>
<reference evidence="6" key="1">
    <citation type="submission" date="2017-02" db="EMBL/GenBank/DDBJ databases">
        <authorList>
            <person name="Varghese N."/>
            <person name="Submissions S."/>
        </authorList>
    </citation>
    <scope>NUCLEOTIDE SEQUENCE [LARGE SCALE GENOMIC DNA]</scope>
    <source>
        <strain evidence="6">SM117</strain>
    </source>
</reference>
<feature type="binding site" evidence="2">
    <location>
        <position position="26"/>
    </location>
    <ligand>
        <name>Mg(2+)</name>
        <dbReference type="ChEBI" id="CHEBI:18420"/>
        <label>3</label>
    </ligand>
</feature>
<dbReference type="Gene3D" id="3.90.650.10">
    <property type="entry name" value="PurM-like C-terminal domain"/>
    <property type="match status" value="1"/>
</dbReference>